<accession>A0A0H4W9J7</accession>
<dbReference type="AlphaFoldDB" id="A0A0H4W9J7"/>
<reference evidence="2 3" key="1">
    <citation type="submission" date="2015-01" db="EMBL/GenBank/DDBJ databases">
        <title>Rufibacter sp./DG31D/ whole genome sequencing.</title>
        <authorList>
            <person name="Kim M.K."/>
            <person name="Srinivasan S."/>
            <person name="Lee J.-J."/>
        </authorList>
    </citation>
    <scope>NUCLEOTIDE SEQUENCE [LARGE SCALE GENOMIC DNA]</scope>
    <source>
        <strain evidence="2 3">DG31D</strain>
    </source>
</reference>
<organism evidence="2 3">
    <name type="scientific">Rufibacter radiotolerans</name>
    <dbReference type="NCBI Taxonomy" id="1379910"/>
    <lineage>
        <taxon>Bacteria</taxon>
        <taxon>Pseudomonadati</taxon>
        <taxon>Bacteroidota</taxon>
        <taxon>Cytophagia</taxon>
        <taxon>Cytophagales</taxon>
        <taxon>Hymenobacteraceae</taxon>
        <taxon>Rufibacter</taxon>
    </lineage>
</organism>
<proteinExistence type="inferred from homology"/>
<dbReference type="Pfam" id="PF01894">
    <property type="entry name" value="YjbQ"/>
    <property type="match status" value="1"/>
</dbReference>
<dbReference type="RefSeq" id="WP_048922186.1">
    <property type="nucleotide sequence ID" value="NZ_CP010777.1"/>
</dbReference>
<dbReference type="STRING" id="1379910.TH63_18105"/>
<dbReference type="PIRSF" id="PIRSF004681">
    <property type="entry name" value="UCP004681"/>
    <property type="match status" value="1"/>
</dbReference>
<dbReference type="SUPFAM" id="SSF111038">
    <property type="entry name" value="YjbQ-like"/>
    <property type="match status" value="1"/>
</dbReference>
<dbReference type="PATRIC" id="fig|1379910.4.peg.3944"/>
<dbReference type="OrthoDB" id="9801725at2"/>
<dbReference type="EMBL" id="CP010777">
    <property type="protein sequence ID" value="AKQ47121.1"/>
    <property type="molecule type" value="Genomic_DNA"/>
</dbReference>
<name>A0A0H4W9J7_9BACT</name>
<evidence type="ECO:0000313" key="3">
    <source>
        <dbReference type="Proteomes" id="UP000036458"/>
    </source>
</evidence>
<dbReference type="PANTHER" id="PTHR30615">
    <property type="entry name" value="UNCHARACTERIZED PROTEIN YJBQ-RELATED"/>
    <property type="match status" value="1"/>
</dbReference>
<dbReference type="Gene3D" id="2.60.120.460">
    <property type="entry name" value="YjbQ-like"/>
    <property type="match status" value="1"/>
</dbReference>
<dbReference type="InterPro" id="IPR035917">
    <property type="entry name" value="YjbQ-like_sf"/>
</dbReference>
<dbReference type="NCBIfam" id="TIGR00149">
    <property type="entry name" value="TIGR00149_YjbQ"/>
    <property type="match status" value="1"/>
</dbReference>
<dbReference type="PANTHER" id="PTHR30615:SF8">
    <property type="entry name" value="UPF0047 PROTEIN C4A8.02C"/>
    <property type="match status" value="1"/>
</dbReference>
<dbReference type="InterPro" id="IPR001602">
    <property type="entry name" value="UPF0047_YjbQ-like"/>
</dbReference>
<evidence type="ECO:0008006" key="4">
    <source>
        <dbReference type="Google" id="ProtNLM"/>
    </source>
</evidence>
<evidence type="ECO:0000256" key="1">
    <source>
        <dbReference type="ARBA" id="ARBA00005534"/>
    </source>
</evidence>
<comment type="similarity">
    <text evidence="1">Belongs to the UPF0047 family.</text>
</comment>
<sequence>MKWFQKSIRLPAVPRGFHLITDLLEAQLPELEEIEIGLAHIFIQHTSASLTINENADPTVRHDFEQHFNKAVPENAPYYRHTLEGPDDMPAHIKASLLGASVTIPITKGSFNLGTWQGVYLCEHRNHGGKRTVLVTLQGK</sequence>
<protein>
    <recommendedName>
        <fullName evidence="4">Secondary thiamine-phosphate synthase enzyme</fullName>
    </recommendedName>
</protein>
<dbReference type="PROSITE" id="PS01314">
    <property type="entry name" value="UPF0047"/>
    <property type="match status" value="1"/>
</dbReference>
<gene>
    <name evidence="2" type="ORF">TH63_18105</name>
</gene>
<dbReference type="KEGG" id="ruf:TH63_18105"/>
<evidence type="ECO:0000313" key="2">
    <source>
        <dbReference type="EMBL" id="AKQ47121.1"/>
    </source>
</evidence>
<dbReference type="Proteomes" id="UP000036458">
    <property type="component" value="Chromosome"/>
</dbReference>
<keyword evidence="3" id="KW-1185">Reference proteome</keyword>